<gene>
    <name evidence="3" type="ORF">WICANDRAFT_64500</name>
</gene>
<dbReference type="SUPFAM" id="SSF57701">
    <property type="entry name" value="Zn2/Cys6 DNA-binding domain"/>
    <property type="match status" value="1"/>
</dbReference>
<dbReference type="PROSITE" id="PS50048">
    <property type="entry name" value="ZN2_CY6_FUNGAL_2"/>
    <property type="match status" value="1"/>
</dbReference>
<evidence type="ECO:0000259" key="2">
    <source>
        <dbReference type="PROSITE" id="PS50048"/>
    </source>
</evidence>
<dbReference type="InterPro" id="IPR052783">
    <property type="entry name" value="Metabolic/Drug-Res_Regulator"/>
</dbReference>
<feature type="region of interest" description="Disordered" evidence="1">
    <location>
        <begin position="169"/>
        <end position="210"/>
    </location>
</feature>
<dbReference type="EMBL" id="KV454212">
    <property type="protein sequence ID" value="ODQ58361.1"/>
    <property type="molecule type" value="Genomic_DNA"/>
</dbReference>
<dbReference type="PANTHER" id="PTHR47655:SF3">
    <property type="entry name" value="ZN(II)2CYS6 TRANSCRIPTION FACTOR (EUROFUNG)"/>
    <property type="match status" value="1"/>
</dbReference>
<feature type="compositionally biased region" description="Low complexity" evidence="1">
    <location>
        <begin position="368"/>
        <end position="379"/>
    </location>
</feature>
<dbReference type="Proteomes" id="UP000094112">
    <property type="component" value="Unassembled WGS sequence"/>
</dbReference>
<reference evidence="3 4" key="1">
    <citation type="journal article" date="2016" name="Proc. Natl. Acad. Sci. U.S.A.">
        <title>Comparative genomics of biotechnologically important yeasts.</title>
        <authorList>
            <person name="Riley R."/>
            <person name="Haridas S."/>
            <person name="Wolfe K.H."/>
            <person name="Lopes M.R."/>
            <person name="Hittinger C.T."/>
            <person name="Goeker M."/>
            <person name="Salamov A.A."/>
            <person name="Wisecaver J.H."/>
            <person name="Long T.M."/>
            <person name="Calvey C.H."/>
            <person name="Aerts A.L."/>
            <person name="Barry K.W."/>
            <person name="Choi C."/>
            <person name="Clum A."/>
            <person name="Coughlan A.Y."/>
            <person name="Deshpande S."/>
            <person name="Douglass A.P."/>
            <person name="Hanson S.J."/>
            <person name="Klenk H.-P."/>
            <person name="LaButti K.M."/>
            <person name="Lapidus A."/>
            <person name="Lindquist E.A."/>
            <person name="Lipzen A.M."/>
            <person name="Meier-Kolthoff J.P."/>
            <person name="Ohm R.A."/>
            <person name="Otillar R.P."/>
            <person name="Pangilinan J.L."/>
            <person name="Peng Y."/>
            <person name="Rokas A."/>
            <person name="Rosa C.A."/>
            <person name="Scheuner C."/>
            <person name="Sibirny A.A."/>
            <person name="Slot J.C."/>
            <person name="Stielow J.B."/>
            <person name="Sun H."/>
            <person name="Kurtzman C.P."/>
            <person name="Blackwell M."/>
            <person name="Grigoriev I.V."/>
            <person name="Jeffries T.W."/>
        </authorList>
    </citation>
    <scope>NUCLEOTIDE SEQUENCE [LARGE SCALE GENOMIC DNA]</scope>
    <source>
        <strain evidence="4">ATCC 58044 / CBS 1984 / NCYC 433 / NRRL Y-366-8</strain>
    </source>
</reference>
<name>A0A1E3NYS0_WICAA</name>
<protein>
    <recommendedName>
        <fullName evidence="2">Zn(2)-C6 fungal-type domain-containing protein</fullName>
    </recommendedName>
</protein>
<organism evidence="3 4">
    <name type="scientific">Wickerhamomyces anomalus (strain ATCC 58044 / CBS 1984 / NCYC 433 / NRRL Y-366-8)</name>
    <name type="common">Yeast</name>
    <name type="synonym">Hansenula anomala</name>
    <dbReference type="NCBI Taxonomy" id="683960"/>
    <lineage>
        <taxon>Eukaryota</taxon>
        <taxon>Fungi</taxon>
        <taxon>Dikarya</taxon>
        <taxon>Ascomycota</taxon>
        <taxon>Saccharomycotina</taxon>
        <taxon>Saccharomycetes</taxon>
        <taxon>Phaffomycetales</taxon>
        <taxon>Wickerhamomycetaceae</taxon>
        <taxon>Wickerhamomyces</taxon>
    </lineage>
</organism>
<evidence type="ECO:0000256" key="1">
    <source>
        <dbReference type="SAM" id="MobiDB-lite"/>
    </source>
</evidence>
<feature type="region of interest" description="Disordered" evidence="1">
    <location>
        <begin position="339"/>
        <end position="379"/>
    </location>
</feature>
<dbReference type="GO" id="GO:0000981">
    <property type="term" value="F:DNA-binding transcription factor activity, RNA polymerase II-specific"/>
    <property type="evidence" value="ECO:0007669"/>
    <property type="project" value="InterPro"/>
</dbReference>
<dbReference type="RefSeq" id="XP_019037568.1">
    <property type="nucleotide sequence ID" value="XM_019183750.1"/>
</dbReference>
<dbReference type="PANTHER" id="PTHR47655">
    <property type="entry name" value="QUINIC ACID UTILIZATION ACTIVATOR"/>
    <property type="match status" value="1"/>
</dbReference>
<sequence>MNAGDNNYNNTESNTNGGLKKKRVCKACDSCRIKKTKCNGMKPCMRCIANNKICTYTERRRSKDKSYPAGYVELLETRLDILTRSLKKLFELSESGQDISFLRSETTGELSINKLINKLVDKEDLFQNQPVEWEHGTSLATNFENDEDYLRSASAEFAEHSRQIINNSNDHKIGKKGRGRYKRSSKVKRASSLTKHLNSPIEEEDQFSEHESNIYSSASSLKSPTEVKSEYSNGIEKLGFNIDLGPFNSGSALATAALMKNDLGSHGSLQLSDFESDEVDEDTGYNSAFSNFSPSDNYQYQFPSFDSGSSGEISPKDINNSISSVTSLDNLNHFASSSHSPFNDLSSNSHRRQASLPNPTLVSQIHTSNSNSRMKSSSPKMDAAKTNEMINQAIKTRQSFTEQPDFMRFNETSNASNVVNNEFGFNSINIEPSRISSSNGFDDLFMNNNNNPVPYNV</sequence>
<dbReference type="GO" id="GO:0008270">
    <property type="term" value="F:zinc ion binding"/>
    <property type="evidence" value="ECO:0007669"/>
    <property type="project" value="InterPro"/>
</dbReference>
<feature type="compositionally biased region" description="Basic residues" evidence="1">
    <location>
        <begin position="173"/>
        <end position="189"/>
    </location>
</feature>
<dbReference type="AlphaFoldDB" id="A0A1E3NYS0"/>
<dbReference type="OrthoDB" id="5600212at2759"/>
<feature type="compositionally biased region" description="Polar residues" evidence="1">
    <location>
        <begin position="339"/>
        <end position="348"/>
    </location>
</feature>
<dbReference type="InterPro" id="IPR001138">
    <property type="entry name" value="Zn2Cys6_DnaBD"/>
</dbReference>
<proteinExistence type="predicted"/>
<dbReference type="InterPro" id="IPR036864">
    <property type="entry name" value="Zn2-C6_fun-type_DNA-bd_sf"/>
</dbReference>
<feature type="compositionally biased region" description="Polar residues" evidence="1">
    <location>
        <begin position="355"/>
        <end position="367"/>
    </location>
</feature>
<dbReference type="PROSITE" id="PS00463">
    <property type="entry name" value="ZN2_CY6_FUNGAL_1"/>
    <property type="match status" value="1"/>
</dbReference>
<evidence type="ECO:0000313" key="3">
    <source>
        <dbReference type="EMBL" id="ODQ58361.1"/>
    </source>
</evidence>
<keyword evidence="4" id="KW-1185">Reference proteome</keyword>
<evidence type="ECO:0000313" key="4">
    <source>
        <dbReference type="Proteomes" id="UP000094112"/>
    </source>
</evidence>
<feature type="domain" description="Zn(2)-C6 fungal-type" evidence="2">
    <location>
        <begin position="27"/>
        <end position="56"/>
    </location>
</feature>
<dbReference type="GeneID" id="30200996"/>
<dbReference type="CDD" id="cd00067">
    <property type="entry name" value="GAL4"/>
    <property type="match status" value="1"/>
</dbReference>
<dbReference type="Gene3D" id="4.10.240.10">
    <property type="entry name" value="Zn(2)-C6 fungal-type DNA-binding domain"/>
    <property type="match status" value="1"/>
</dbReference>
<dbReference type="Pfam" id="PF00172">
    <property type="entry name" value="Zn_clus"/>
    <property type="match status" value="1"/>
</dbReference>
<dbReference type="SMART" id="SM00066">
    <property type="entry name" value="GAL4"/>
    <property type="match status" value="1"/>
</dbReference>
<dbReference type="STRING" id="683960.A0A1E3NYS0"/>
<accession>A0A1E3NYS0</accession>